<comment type="caution">
    <text evidence="2">The sequence shown here is derived from an EMBL/GenBank/DDBJ whole genome shotgun (WGS) entry which is preliminary data.</text>
</comment>
<dbReference type="EMBL" id="BTSY01000006">
    <property type="protein sequence ID" value="GMT32464.1"/>
    <property type="molecule type" value="Genomic_DNA"/>
</dbReference>
<accession>A0AAV5WK43</accession>
<keyword evidence="1" id="KW-1133">Transmembrane helix</keyword>
<keyword evidence="1" id="KW-0812">Transmembrane</keyword>
<dbReference type="AlphaFoldDB" id="A0AAV5WK43"/>
<name>A0AAV5WK43_9BILA</name>
<evidence type="ECO:0000313" key="2">
    <source>
        <dbReference type="EMBL" id="GMT32464.1"/>
    </source>
</evidence>
<sequence length="242" mass="26612">MPTRYAAPHSPSVVVSVVAAMMAALASICFSVYYVRALRGFARQIEAFVPLGDWRVWMLQSALAVFTVLFIVYLIVVHLASLHLFSARVNRLGVSCVLFLSSAGSQVLLLVWLLVLCGVCAVALLYFIFIGGIYSFCALVDQQCFDFKVLLPAIVKAVSNRKVDLVFCEEKKALLCDRENNMAFNFGAAFTLGFIAFVGLLWVQNTVVYSFGKRQGSAPVRKAVPGKNGNKAQQYEMTERGA</sequence>
<feature type="transmembrane region" description="Helical" evidence="1">
    <location>
        <begin position="92"/>
        <end position="115"/>
    </location>
</feature>
<proteinExistence type="predicted"/>
<reference evidence="2" key="1">
    <citation type="submission" date="2023-10" db="EMBL/GenBank/DDBJ databases">
        <title>Genome assembly of Pristionchus species.</title>
        <authorList>
            <person name="Yoshida K."/>
            <person name="Sommer R.J."/>
        </authorList>
    </citation>
    <scope>NUCLEOTIDE SEQUENCE</scope>
    <source>
        <strain evidence="2">RS5133</strain>
    </source>
</reference>
<evidence type="ECO:0000256" key="1">
    <source>
        <dbReference type="SAM" id="Phobius"/>
    </source>
</evidence>
<keyword evidence="1" id="KW-0472">Membrane</keyword>
<feature type="transmembrane region" description="Helical" evidence="1">
    <location>
        <begin position="182"/>
        <end position="203"/>
    </location>
</feature>
<evidence type="ECO:0000313" key="3">
    <source>
        <dbReference type="Proteomes" id="UP001432322"/>
    </source>
</evidence>
<feature type="transmembrane region" description="Helical" evidence="1">
    <location>
        <begin position="54"/>
        <end position="80"/>
    </location>
</feature>
<feature type="transmembrane region" description="Helical" evidence="1">
    <location>
        <begin position="121"/>
        <end position="140"/>
    </location>
</feature>
<organism evidence="2 3">
    <name type="scientific">Pristionchus fissidentatus</name>
    <dbReference type="NCBI Taxonomy" id="1538716"/>
    <lineage>
        <taxon>Eukaryota</taxon>
        <taxon>Metazoa</taxon>
        <taxon>Ecdysozoa</taxon>
        <taxon>Nematoda</taxon>
        <taxon>Chromadorea</taxon>
        <taxon>Rhabditida</taxon>
        <taxon>Rhabditina</taxon>
        <taxon>Diplogasteromorpha</taxon>
        <taxon>Diplogasteroidea</taxon>
        <taxon>Neodiplogasteridae</taxon>
        <taxon>Pristionchus</taxon>
    </lineage>
</organism>
<feature type="transmembrane region" description="Helical" evidence="1">
    <location>
        <begin position="12"/>
        <end position="34"/>
    </location>
</feature>
<gene>
    <name evidence="2" type="ORF">PFISCL1PPCAC_23761</name>
</gene>
<protein>
    <submittedName>
        <fullName evidence="2">Uncharacterized protein</fullName>
    </submittedName>
</protein>
<keyword evidence="3" id="KW-1185">Reference proteome</keyword>
<dbReference type="Proteomes" id="UP001432322">
    <property type="component" value="Unassembled WGS sequence"/>
</dbReference>